<gene>
    <name evidence="2" type="ORF">H6P81_015216</name>
</gene>
<accession>A0AAV7E7R2</accession>
<dbReference type="Proteomes" id="UP000825729">
    <property type="component" value="Unassembled WGS sequence"/>
</dbReference>
<reference evidence="2 3" key="1">
    <citation type="submission" date="2021-07" db="EMBL/GenBank/DDBJ databases">
        <title>The Aristolochia fimbriata genome: insights into angiosperm evolution, floral development and chemical biosynthesis.</title>
        <authorList>
            <person name="Jiao Y."/>
        </authorList>
    </citation>
    <scope>NUCLEOTIDE SEQUENCE [LARGE SCALE GENOMIC DNA]</scope>
    <source>
        <strain evidence="2">IBCAS-2021</strain>
        <tissue evidence="2">Leaf</tissue>
    </source>
</reference>
<proteinExistence type="predicted"/>
<sequence length="143" mass="15928">MEESKCPLILDGWLSVFGGSLPRKQNERKEARFITHNETKIEKKQTERETKSSDWDMELGRVRSDRILVGWLGSRGGGGRPSSPVLVLARKRRPSPAPVPDPAPADKGQWSGGRYDLGWAARMGFQTPGNSIQSSCLNVRRPD</sequence>
<evidence type="ECO:0000256" key="1">
    <source>
        <dbReference type="SAM" id="MobiDB-lite"/>
    </source>
</evidence>
<dbReference type="EMBL" id="JAINDJ010000006">
    <property type="protein sequence ID" value="KAG9443876.1"/>
    <property type="molecule type" value="Genomic_DNA"/>
</dbReference>
<evidence type="ECO:0000313" key="3">
    <source>
        <dbReference type="Proteomes" id="UP000825729"/>
    </source>
</evidence>
<protein>
    <submittedName>
        <fullName evidence="2">Uncharacterized protein</fullName>
    </submittedName>
</protein>
<comment type="caution">
    <text evidence="2">The sequence shown here is derived from an EMBL/GenBank/DDBJ whole genome shotgun (WGS) entry which is preliminary data.</text>
</comment>
<dbReference type="AlphaFoldDB" id="A0AAV7E7R2"/>
<keyword evidence="3" id="KW-1185">Reference proteome</keyword>
<evidence type="ECO:0000313" key="2">
    <source>
        <dbReference type="EMBL" id="KAG9443876.1"/>
    </source>
</evidence>
<organism evidence="2 3">
    <name type="scientific">Aristolochia fimbriata</name>
    <name type="common">White veined hardy Dutchman's pipe vine</name>
    <dbReference type="NCBI Taxonomy" id="158543"/>
    <lineage>
        <taxon>Eukaryota</taxon>
        <taxon>Viridiplantae</taxon>
        <taxon>Streptophyta</taxon>
        <taxon>Embryophyta</taxon>
        <taxon>Tracheophyta</taxon>
        <taxon>Spermatophyta</taxon>
        <taxon>Magnoliopsida</taxon>
        <taxon>Magnoliidae</taxon>
        <taxon>Piperales</taxon>
        <taxon>Aristolochiaceae</taxon>
        <taxon>Aristolochia</taxon>
    </lineage>
</organism>
<feature type="region of interest" description="Disordered" evidence="1">
    <location>
        <begin position="91"/>
        <end position="111"/>
    </location>
</feature>
<name>A0AAV7E7R2_ARIFI</name>